<organism evidence="1 2">
    <name type="scientific">Paenibacillus konkukensis</name>
    <dbReference type="NCBI Taxonomy" id="2020716"/>
    <lineage>
        <taxon>Bacteria</taxon>
        <taxon>Bacillati</taxon>
        <taxon>Bacillota</taxon>
        <taxon>Bacilli</taxon>
        <taxon>Bacillales</taxon>
        <taxon>Paenibacillaceae</taxon>
        <taxon>Paenibacillus</taxon>
    </lineage>
</organism>
<evidence type="ECO:0008006" key="3">
    <source>
        <dbReference type="Google" id="ProtNLM"/>
    </source>
</evidence>
<keyword evidence="2" id="KW-1185">Reference proteome</keyword>
<accession>A0ABY4RKE8</accession>
<protein>
    <recommendedName>
        <fullName evidence="3">N-acetyltransferase domain-containing protein</fullName>
    </recommendedName>
</protein>
<dbReference type="Proteomes" id="UP001057134">
    <property type="component" value="Chromosome"/>
</dbReference>
<dbReference type="RefSeq" id="WP_249863975.1">
    <property type="nucleotide sequence ID" value="NZ_CP027059.1"/>
</dbReference>
<dbReference type="EMBL" id="CP027059">
    <property type="protein sequence ID" value="UQZ81772.1"/>
    <property type="molecule type" value="Genomic_DNA"/>
</dbReference>
<reference evidence="1" key="2">
    <citation type="journal article" date="2021" name="J Anim Sci Technol">
        <title>Complete genome sequence of Paenibacillus konkukensis sp. nov. SK3146 as a potential probiotic strain.</title>
        <authorList>
            <person name="Jung H.I."/>
            <person name="Park S."/>
            <person name="Niu K.M."/>
            <person name="Lee S.W."/>
            <person name="Kothari D."/>
            <person name="Yi K.J."/>
            <person name="Kim S.K."/>
        </authorList>
    </citation>
    <scope>NUCLEOTIDE SEQUENCE</scope>
    <source>
        <strain evidence="1">SK3146</strain>
    </source>
</reference>
<evidence type="ECO:0000313" key="2">
    <source>
        <dbReference type="Proteomes" id="UP001057134"/>
    </source>
</evidence>
<evidence type="ECO:0000313" key="1">
    <source>
        <dbReference type="EMBL" id="UQZ81772.1"/>
    </source>
</evidence>
<gene>
    <name evidence="1" type="ORF">SK3146_00928</name>
</gene>
<proteinExistence type="predicted"/>
<name>A0ABY4RKE8_9BACL</name>
<sequence length="171" mass="19734">MKIECMRCTTDEDFARASLFMLENRHDFHRSFTVVDAIGLLYSYTSQGHLIQVRDAGGRVIGVLAYYHGTPEKEFKDKEVAFADMAIADRAHRKTKLFVQGLRFWVNEIVNEHPEVEELRLAALQENGYLCRLYSKFSEMSYTREGALGPEIVFCVKVNKIMAILKKFDKV</sequence>
<reference evidence="1" key="1">
    <citation type="submission" date="2018-02" db="EMBL/GenBank/DDBJ databases">
        <authorList>
            <person name="Kim S.-K."/>
            <person name="Jung H.-I."/>
            <person name="Lee S.-W."/>
        </authorList>
    </citation>
    <scope>NUCLEOTIDE SEQUENCE</scope>
    <source>
        <strain evidence="1">SK3146</strain>
    </source>
</reference>